<name>A0A3M7SBE7_BRAPC</name>
<evidence type="ECO:0000256" key="1">
    <source>
        <dbReference type="SAM" id="MobiDB-lite"/>
    </source>
</evidence>
<proteinExistence type="predicted"/>
<dbReference type="Proteomes" id="UP000276133">
    <property type="component" value="Unassembled WGS sequence"/>
</dbReference>
<feature type="region of interest" description="Disordered" evidence="1">
    <location>
        <begin position="14"/>
        <end position="44"/>
    </location>
</feature>
<gene>
    <name evidence="2" type="ORF">BpHYR1_024314</name>
</gene>
<reference evidence="2 3" key="1">
    <citation type="journal article" date="2018" name="Sci. Rep.">
        <title>Genomic signatures of local adaptation to the degree of environmental predictability in rotifers.</title>
        <authorList>
            <person name="Franch-Gras L."/>
            <person name="Hahn C."/>
            <person name="Garcia-Roger E.M."/>
            <person name="Carmona M.J."/>
            <person name="Serra M."/>
            <person name="Gomez A."/>
        </authorList>
    </citation>
    <scope>NUCLEOTIDE SEQUENCE [LARGE SCALE GENOMIC DNA]</scope>
    <source>
        <strain evidence="2">HYR1</strain>
    </source>
</reference>
<protein>
    <submittedName>
        <fullName evidence="2">Uncharacterized protein</fullName>
    </submittedName>
</protein>
<comment type="caution">
    <text evidence="2">The sequence shown here is derived from an EMBL/GenBank/DDBJ whole genome shotgun (WGS) entry which is preliminary data.</text>
</comment>
<keyword evidence="3" id="KW-1185">Reference proteome</keyword>
<feature type="non-terminal residue" evidence="2">
    <location>
        <position position="441"/>
    </location>
</feature>
<dbReference type="EMBL" id="REGN01001717">
    <property type="protein sequence ID" value="RNA32975.1"/>
    <property type="molecule type" value="Genomic_DNA"/>
</dbReference>
<dbReference type="AlphaFoldDB" id="A0A3M7SBE7"/>
<evidence type="ECO:0000313" key="3">
    <source>
        <dbReference type="Proteomes" id="UP000276133"/>
    </source>
</evidence>
<accession>A0A3M7SBE7</accession>
<feature type="compositionally biased region" description="Low complexity" evidence="1">
    <location>
        <begin position="25"/>
        <end position="42"/>
    </location>
</feature>
<organism evidence="2 3">
    <name type="scientific">Brachionus plicatilis</name>
    <name type="common">Marine rotifer</name>
    <name type="synonym">Brachionus muelleri</name>
    <dbReference type="NCBI Taxonomy" id="10195"/>
    <lineage>
        <taxon>Eukaryota</taxon>
        <taxon>Metazoa</taxon>
        <taxon>Spiralia</taxon>
        <taxon>Gnathifera</taxon>
        <taxon>Rotifera</taxon>
        <taxon>Eurotatoria</taxon>
        <taxon>Monogononta</taxon>
        <taxon>Pseudotrocha</taxon>
        <taxon>Ploima</taxon>
        <taxon>Brachionidae</taxon>
        <taxon>Brachionus</taxon>
    </lineage>
</organism>
<sequence>MFECNCARKLRSSTRAKNDPDSKTVSSSASVCSGASSSSSACLRKSKRPRTKVNYSSYSKTGSCSDASADLLPKSAKFRAYTETLALDHSCHLKLDILSKNYDSIRMKILDFIKKMCSHLAHVNVRLTNKPLVARVTKFRAKEPATLAQLDSFCSKFPMVCVHLLRLKKTCANKENKEPLCPKADRAHKSGRKKILPNVCQSLVENLAQKPENISDGLRNLRDYAKIELFSEEREFLSSNDSRLLYDPFSDESLVVDCYKRVGCRSLVDSVAETLNDMISVVCTHKENLEKKCEINGPIESQMPKRRPNVIILRRNLNKDSRQLVSQAKTFVKILNTTEGNRVSIINKLVDEKPIFKVAFDQSKSTLATIKQSLISSSAQNEKRKRKQDLSFLASKIIHVNRVEAPLDQPQNARPFIVSRTLFSKKFKADNETQHLNSSSS</sequence>
<evidence type="ECO:0000313" key="2">
    <source>
        <dbReference type="EMBL" id="RNA32975.1"/>
    </source>
</evidence>